<dbReference type="InterPro" id="IPR011011">
    <property type="entry name" value="Znf_FYVE_PHD"/>
</dbReference>
<dbReference type="SUPFAM" id="SSF57903">
    <property type="entry name" value="FYVE/PHD zinc finger"/>
    <property type="match status" value="1"/>
</dbReference>
<feature type="region of interest" description="Disordered" evidence="12">
    <location>
        <begin position="728"/>
        <end position="809"/>
    </location>
</feature>
<dbReference type="Gene3D" id="1.20.58.1360">
    <property type="match status" value="1"/>
</dbReference>
<dbReference type="PANTHER" id="PTHR23123">
    <property type="entry name" value="PHD/F-BOX CONTAINING PROTEIN"/>
    <property type="match status" value="1"/>
</dbReference>
<feature type="compositionally biased region" description="Basic and acidic residues" evidence="12">
    <location>
        <begin position="798"/>
        <end position="809"/>
    </location>
</feature>
<dbReference type="CDD" id="cd15517">
    <property type="entry name" value="PHD_TCF19_like"/>
    <property type="match status" value="1"/>
</dbReference>
<dbReference type="InterPro" id="IPR041070">
    <property type="entry name" value="JHD"/>
</dbReference>
<evidence type="ECO:0000256" key="9">
    <source>
        <dbReference type="ARBA" id="ARBA00023015"/>
    </source>
</evidence>
<evidence type="ECO:0000256" key="6">
    <source>
        <dbReference type="ARBA" id="ARBA00022964"/>
    </source>
</evidence>
<gene>
    <name evidence="14" type="ORF">PENTCL1PPCAC_18654</name>
</gene>
<evidence type="ECO:0000256" key="4">
    <source>
        <dbReference type="ARBA" id="ARBA00022833"/>
    </source>
</evidence>
<dbReference type="AlphaFoldDB" id="A0AAV5TQ00"/>
<dbReference type="Pfam" id="PF17811">
    <property type="entry name" value="JHD"/>
    <property type="match status" value="1"/>
</dbReference>
<evidence type="ECO:0000256" key="5">
    <source>
        <dbReference type="ARBA" id="ARBA00022853"/>
    </source>
</evidence>
<dbReference type="GO" id="GO:0051213">
    <property type="term" value="F:dioxygenase activity"/>
    <property type="evidence" value="ECO:0007669"/>
    <property type="project" value="UniProtKB-KW"/>
</dbReference>
<accession>A0AAV5TQ00</accession>
<keyword evidence="3" id="KW-0863">Zinc-finger</keyword>
<dbReference type="InterPro" id="IPR003347">
    <property type="entry name" value="JmjC_dom"/>
</dbReference>
<dbReference type="PROSITE" id="PS01359">
    <property type="entry name" value="ZF_PHD_1"/>
    <property type="match status" value="1"/>
</dbReference>
<dbReference type="Gene3D" id="3.30.40.10">
    <property type="entry name" value="Zinc/RING finger domain, C3HC4 (zinc finger)"/>
    <property type="match status" value="1"/>
</dbReference>
<keyword evidence="6" id="KW-0223">Dioxygenase</keyword>
<keyword evidence="7" id="KW-0560">Oxidoreductase</keyword>
<dbReference type="GO" id="GO:0006325">
    <property type="term" value="P:chromatin organization"/>
    <property type="evidence" value="ECO:0007669"/>
    <property type="project" value="UniProtKB-KW"/>
</dbReference>
<evidence type="ECO:0000259" key="13">
    <source>
        <dbReference type="PROSITE" id="PS51184"/>
    </source>
</evidence>
<evidence type="ECO:0000256" key="2">
    <source>
        <dbReference type="ARBA" id="ARBA00022723"/>
    </source>
</evidence>
<comment type="subcellular location">
    <subcellularLocation>
        <location evidence="1">Nucleus</location>
    </subcellularLocation>
</comment>
<dbReference type="PROSITE" id="PS51184">
    <property type="entry name" value="JMJC"/>
    <property type="match status" value="1"/>
</dbReference>
<feature type="compositionally biased region" description="Acidic residues" evidence="12">
    <location>
        <begin position="728"/>
        <end position="737"/>
    </location>
</feature>
<keyword evidence="8" id="KW-0408">Iron</keyword>
<dbReference type="Proteomes" id="UP001432027">
    <property type="component" value="Unassembled WGS sequence"/>
</dbReference>
<keyword evidence="5" id="KW-0156">Chromatin regulator</keyword>
<dbReference type="InterPro" id="IPR050690">
    <property type="entry name" value="JHDM1_Histone_Demethylase"/>
</dbReference>
<dbReference type="EMBL" id="BTSX01000004">
    <property type="protein sequence ID" value="GMS96479.1"/>
    <property type="molecule type" value="Genomic_DNA"/>
</dbReference>
<protein>
    <recommendedName>
        <fullName evidence="13">JmjC domain-containing protein</fullName>
    </recommendedName>
</protein>
<name>A0AAV5TQ00_9BILA</name>
<dbReference type="InterPro" id="IPR013083">
    <property type="entry name" value="Znf_RING/FYVE/PHD"/>
</dbReference>
<dbReference type="GO" id="GO:0005634">
    <property type="term" value="C:nucleus"/>
    <property type="evidence" value="ECO:0007669"/>
    <property type="project" value="UniProtKB-SubCell"/>
</dbReference>
<feature type="domain" description="JmjC" evidence="13">
    <location>
        <begin position="343"/>
        <end position="493"/>
    </location>
</feature>
<evidence type="ECO:0000256" key="12">
    <source>
        <dbReference type="SAM" id="MobiDB-lite"/>
    </source>
</evidence>
<evidence type="ECO:0000313" key="14">
    <source>
        <dbReference type="EMBL" id="GMS96479.1"/>
    </source>
</evidence>
<dbReference type="SUPFAM" id="SSF51197">
    <property type="entry name" value="Clavaminate synthase-like"/>
    <property type="match status" value="1"/>
</dbReference>
<keyword evidence="11" id="KW-0539">Nucleus</keyword>
<keyword evidence="9" id="KW-0805">Transcription regulation</keyword>
<feature type="region of interest" description="Disordered" evidence="12">
    <location>
        <begin position="1"/>
        <end position="34"/>
    </location>
</feature>
<keyword evidence="10" id="KW-0804">Transcription</keyword>
<comment type="caution">
    <text evidence="14">The sequence shown here is derived from an EMBL/GenBank/DDBJ whole genome shotgun (WGS) entry which is preliminary data.</text>
</comment>
<dbReference type="InterPro" id="IPR019786">
    <property type="entry name" value="Zinc_finger_PHD-type_CS"/>
</dbReference>
<feature type="region of interest" description="Disordered" evidence="12">
    <location>
        <begin position="54"/>
        <end position="89"/>
    </location>
</feature>
<keyword evidence="4" id="KW-0862">Zinc</keyword>
<keyword evidence="2" id="KW-0479">Metal-binding</keyword>
<evidence type="ECO:0000256" key="11">
    <source>
        <dbReference type="ARBA" id="ARBA00023242"/>
    </source>
</evidence>
<keyword evidence="15" id="KW-1185">Reference proteome</keyword>
<sequence>MEQPMAGQAALPTEKLVSDSPPNIVSPGMNADPDFPKVKSTILKKWIASTQLPKLEPADDSSMMTPDSILSDSAHSETKSPPPTVQLSVDTTYTTPLKESTSYYQCRACDSKHKMNESYPDKRPPIDESEDPHWICCDHCLNWYHCECVYLEPYESFLIDVFYCMACRPEKGPSKLKLCVAPHRNKFDAVDEVDKPIEVGTKPWIDEFIKDEATKYGPPPSSLVTVIEVGHDFEGQFDRNVEWKNVYLIKQKAGLGIQMPEPGEMYIDQLVEILGAKRLVETIDVYRQASVLMSVGRYRELLSRADRPRLFNILSLEFTGTKLADLVRPPSIVRELSWAERYWPDRKFGPPDTLPSGAEEACDTIHNGMRPDVELFCLMGMGGSFTDFHIDFGGSSVWYHVYKGQKIFYIVEPTSENLDIYQKHQLRPDREVFLGDVYGDKCWRVVIDEGQTLMIPAGWIHAVYTPVDSLVFGGNFLTNLNVDLQCEVNSHELRCLFESRYLYPNFETINWYAARSFTEMMREFNDDQSLPPIHLIRGAKALMETLNDWIERDKKSVDKTTQQGPARPFIHGESQMSILKVLTQEYKQMEKRFGSVAAELKGQRMSRLIKMESEEGEEEEREGPRVRISINVPEVHGSDSIRLLKLKIPRKSDIEKEKDSALNTPMTPKLRIRLGDATSALPSVVSEEEKRSIGDVDVVSMFSSRSKSGRQKKPAAWLKEQFGDEIDREMERDEYEWRDETRASTTTSMATDDVDYEALERAESGGVKRAEKRKKAPSTGPAAKERKKAPALTTSKQRLAEKMKNLKRH</sequence>
<evidence type="ECO:0000256" key="10">
    <source>
        <dbReference type="ARBA" id="ARBA00023163"/>
    </source>
</evidence>
<evidence type="ECO:0000256" key="7">
    <source>
        <dbReference type="ARBA" id="ARBA00023002"/>
    </source>
</evidence>
<reference evidence="14" key="1">
    <citation type="submission" date="2023-10" db="EMBL/GenBank/DDBJ databases">
        <title>Genome assembly of Pristionchus species.</title>
        <authorList>
            <person name="Yoshida K."/>
            <person name="Sommer R.J."/>
        </authorList>
    </citation>
    <scope>NUCLEOTIDE SEQUENCE</scope>
    <source>
        <strain evidence="14">RS0144</strain>
    </source>
</reference>
<feature type="compositionally biased region" description="Polar residues" evidence="12">
    <location>
        <begin position="62"/>
        <end position="73"/>
    </location>
</feature>
<dbReference type="SMART" id="SM00558">
    <property type="entry name" value="JmjC"/>
    <property type="match status" value="1"/>
</dbReference>
<proteinExistence type="predicted"/>
<dbReference type="GO" id="GO:0008270">
    <property type="term" value="F:zinc ion binding"/>
    <property type="evidence" value="ECO:0007669"/>
    <property type="project" value="UniProtKB-KW"/>
</dbReference>
<evidence type="ECO:0000313" key="15">
    <source>
        <dbReference type="Proteomes" id="UP001432027"/>
    </source>
</evidence>
<evidence type="ECO:0000256" key="3">
    <source>
        <dbReference type="ARBA" id="ARBA00022771"/>
    </source>
</evidence>
<feature type="compositionally biased region" description="Basic and acidic residues" evidence="12">
    <location>
        <begin position="758"/>
        <end position="769"/>
    </location>
</feature>
<evidence type="ECO:0000256" key="1">
    <source>
        <dbReference type="ARBA" id="ARBA00004123"/>
    </source>
</evidence>
<organism evidence="14 15">
    <name type="scientific">Pristionchus entomophagus</name>
    <dbReference type="NCBI Taxonomy" id="358040"/>
    <lineage>
        <taxon>Eukaryota</taxon>
        <taxon>Metazoa</taxon>
        <taxon>Ecdysozoa</taxon>
        <taxon>Nematoda</taxon>
        <taxon>Chromadorea</taxon>
        <taxon>Rhabditida</taxon>
        <taxon>Rhabditina</taxon>
        <taxon>Diplogasteromorpha</taxon>
        <taxon>Diplogasteroidea</taxon>
        <taxon>Neodiplogasteridae</taxon>
        <taxon>Pristionchus</taxon>
    </lineage>
</organism>
<dbReference type="Pfam" id="PF02373">
    <property type="entry name" value="JmjC"/>
    <property type="match status" value="1"/>
</dbReference>
<evidence type="ECO:0000256" key="8">
    <source>
        <dbReference type="ARBA" id="ARBA00023004"/>
    </source>
</evidence>
<dbReference type="Gene3D" id="2.60.120.650">
    <property type="entry name" value="Cupin"/>
    <property type="match status" value="1"/>
</dbReference>